<feature type="repeat" description="ANK" evidence="2">
    <location>
        <begin position="767"/>
        <end position="799"/>
    </location>
</feature>
<evidence type="ECO:0000313" key="6">
    <source>
        <dbReference type="Proteomes" id="UP000176998"/>
    </source>
</evidence>
<dbReference type="AlphaFoldDB" id="A0A1G4AY74"/>
<feature type="coiled-coil region" evidence="3">
    <location>
        <begin position="39"/>
        <end position="100"/>
    </location>
</feature>
<gene>
    <name evidence="5" type="ORF">CORC01_10551</name>
</gene>
<keyword evidence="3" id="KW-0175">Coiled coil</keyword>
<dbReference type="Pfam" id="PF24883">
    <property type="entry name" value="NPHP3_N"/>
    <property type="match status" value="1"/>
</dbReference>
<dbReference type="Pfam" id="PF17111">
    <property type="entry name" value="PigL_N"/>
    <property type="match status" value="1"/>
</dbReference>
<reference evidence="5 6" key="1">
    <citation type="submission" date="2016-09" db="EMBL/GenBank/DDBJ databases">
        <authorList>
            <person name="Capua I."/>
            <person name="De Benedictis P."/>
            <person name="Joannis T."/>
            <person name="Lombin L.H."/>
            <person name="Cattoli G."/>
        </authorList>
    </citation>
    <scope>NUCLEOTIDE SEQUENCE [LARGE SCALE GENOMIC DNA]</scope>
    <source>
        <strain evidence="5 6">IMI 309357</strain>
    </source>
</reference>
<dbReference type="InterPro" id="IPR056884">
    <property type="entry name" value="NPHP3-like_N"/>
</dbReference>
<dbReference type="GeneID" id="34563689"/>
<evidence type="ECO:0000259" key="4">
    <source>
        <dbReference type="PROSITE" id="PS50837"/>
    </source>
</evidence>
<keyword evidence="2" id="KW-0040">ANK repeat</keyword>
<dbReference type="InterPro" id="IPR002110">
    <property type="entry name" value="Ankyrin_rpt"/>
</dbReference>
<dbReference type="SMART" id="SM00248">
    <property type="entry name" value="ANK"/>
    <property type="match status" value="8"/>
</dbReference>
<evidence type="ECO:0000256" key="3">
    <source>
        <dbReference type="SAM" id="Coils"/>
    </source>
</evidence>
<proteinExistence type="predicted"/>
<keyword evidence="1" id="KW-0677">Repeat</keyword>
<keyword evidence="6" id="KW-1185">Reference proteome</keyword>
<dbReference type="Pfam" id="PF22939">
    <property type="entry name" value="WHD_GPIID"/>
    <property type="match status" value="1"/>
</dbReference>
<dbReference type="STRING" id="1209926.A0A1G4AY74"/>
<organism evidence="5 6">
    <name type="scientific">Colletotrichum orchidophilum</name>
    <dbReference type="NCBI Taxonomy" id="1209926"/>
    <lineage>
        <taxon>Eukaryota</taxon>
        <taxon>Fungi</taxon>
        <taxon>Dikarya</taxon>
        <taxon>Ascomycota</taxon>
        <taxon>Pezizomycotina</taxon>
        <taxon>Sordariomycetes</taxon>
        <taxon>Hypocreomycetidae</taxon>
        <taxon>Glomerellales</taxon>
        <taxon>Glomerellaceae</taxon>
        <taxon>Colletotrichum</taxon>
    </lineage>
</organism>
<dbReference type="PANTHER" id="PTHR10039">
    <property type="entry name" value="AMELOGENIN"/>
    <property type="match status" value="1"/>
</dbReference>
<dbReference type="SUPFAM" id="SSF48403">
    <property type="entry name" value="Ankyrin repeat"/>
    <property type="match status" value="1"/>
</dbReference>
<dbReference type="InterPro" id="IPR027417">
    <property type="entry name" value="P-loop_NTPase"/>
</dbReference>
<accession>A0A1G4AY74</accession>
<feature type="repeat" description="ANK" evidence="2">
    <location>
        <begin position="920"/>
        <end position="947"/>
    </location>
</feature>
<dbReference type="Gene3D" id="3.40.50.300">
    <property type="entry name" value="P-loop containing nucleotide triphosphate hydrolases"/>
    <property type="match status" value="1"/>
</dbReference>
<dbReference type="PROSITE" id="PS50088">
    <property type="entry name" value="ANK_REPEAT"/>
    <property type="match status" value="4"/>
</dbReference>
<comment type="caution">
    <text evidence="5">The sequence shown here is derived from an EMBL/GenBank/DDBJ whole genome shotgun (WGS) entry which is preliminary data.</text>
</comment>
<dbReference type="RefSeq" id="XP_022471258.1">
    <property type="nucleotide sequence ID" value="XM_022622179.1"/>
</dbReference>
<protein>
    <recommendedName>
        <fullName evidence="4">NACHT domain-containing protein</fullName>
    </recommendedName>
</protein>
<dbReference type="OrthoDB" id="194358at2759"/>
<dbReference type="InterPro" id="IPR036770">
    <property type="entry name" value="Ankyrin_rpt-contain_sf"/>
</dbReference>
<dbReference type="InterPro" id="IPR031348">
    <property type="entry name" value="PigL_N"/>
</dbReference>
<dbReference type="Gene3D" id="1.25.40.20">
    <property type="entry name" value="Ankyrin repeat-containing domain"/>
    <property type="match status" value="1"/>
</dbReference>
<dbReference type="Pfam" id="PF12796">
    <property type="entry name" value="Ank_2"/>
    <property type="match status" value="2"/>
</dbReference>
<evidence type="ECO:0000256" key="2">
    <source>
        <dbReference type="PROSITE-ProRule" id="PRU00023"/>
    </source>
</evidence>
<dbReference type="PROSITE" id="PS50297">
    <property type="entry name" value="ANK_REP_REGION"/>
    <property type="match status" value="4"/>
</dbReference>
<dbReference type="InterPro" id="IPR054471">
    <property type="entry name" value="GPIID_WHD"/>
</dbReference>
<feature type="repeat" description="ANK" evidence="2">
    <location>
        <begin position="1061"/>
        <end position="1093"/>
    </location>
</feature>
<feature type="domain" description="NACHT" evidence="4">
    <location>
        <begin position="220"/>
        <end position="366"/>
    </location>
</feature>
<dbReference type="Proteomes" id="UP000176998">
    <property type="component" value="Unassembled WGS sequence"/>
</dbReference>
<name>A0A1G4AY74_9PEZI</name>
<dbReference type="SUPFAM" id="SSF52540">
    <property type="entry name" value="P-loop containing nucleoside triphosphate hydrolases"/>
    <property type="match status" value="1"/>
</dbReference>
<evidence type="ECO:0000256" key="1">
    <source>
        <dbReference type="ARBA" id="ARBA00022737"/>
    </source>
</evidence>
<dbReference type="PANTHER" id="PTHR10039:SF16">
    <property type="entry name" value="GPI INOSITOL-DEACYLASE"/>
    <property type="match status" value="1"/>
</dbReference>
<dbReference type="PROSITE" id="PS50837">
    <property type="entry name" value="NACHT"/>
    <property type="match status" value="1"/>
</dbReference>
<feature type="repeat" description="ANK" evidence="2">
    <location>
        <begin position="730"/>
        <end position="762"/>
    </location>
</feature>
<dbReference type="InterPro" id="IPR007111">
    <property type="entry name" value="NACHT_NTPase"/>
</dbReference>
<evidence type="ECO:0000313" key="5">
    <source>
        <dbReference type="EMBL" id="OHE94094.1"/>
    </source>
</evidence>
<dbReference type="EMBL" id="MJBS01000106">
    <property type="protein sequence ID" value="OHE94094.1"/>
    <property type="molecule type" value="Genomic_DNA"/>
</dbReference>
<sequence length="1105" mass="123949">MADPLSIAASAVGIISLGIQVVQSIYQYYSAAKDQHSDIARTLRKLEDLQVSLERLQAHLQDRKFQPSEEALLQNIHSTIKRCEECIRDLERESKEFEKRPIDSVRAAVGGTVRWLQYPFRESTLLKLNEDIDDLISQLSLALSLLQQQTIDRVQDEIESANAILALIRTSQVSSEIRAWVQAPDATFNFTEACAKKHPGTGNWFVKGPEFMHWLEDPSSFLWLKGFAGCGKTVLSSTVIQHTLRHRRSNPRIGLCFFFFSFNDKSKQDVSAMLRALILQLSDQLAQTPTALQRIYDMSKKHNVSPTSADLLRCFHQLVELFQHVHVVLDALDESPRETNRYALLEVLKEIRAWSEPRLHLLVTSRDEVDIRAELEAAPQHTILMQNDGINDDIAEFVSQHLRRRLKRWSKHHSQIEKILTEKAHGVFRWVECQFKALETCPRSKQALDRQLQSLPPTLDETYKRMLENVSDKDYAKQMLTILCCATRPLTVPELVNAMAIEIGITSFFNPDRQLQDADALQEICPGFTEVFVDSESNMSVIRIAHFSVQEYLESDRILQPEGCASFSLRKRCGNLMLASMCLTLLLVPELPTLQRSEIYQKYPFTEYAAEEWPDHWRKSNEIDARLASRDDFSCCPPETSHSNLVLRLQEQMVLLFRNTNGAMRNWIQIWDIDAVLGWTDQSMDPSPLYYASHVGALFLVESLYEDWEKRCYLDGPTKTRIDVMDGPGSHGTALQAAAAMGHIDVVQFWLNKGADPNMNVAQTLIAEGTPLMTASAHGQTKIIELLLKHGAAVNAMWTMSTDEIRRTTTIATALAAASSEGHEEAVKVLLKHGALDDVHPIFLDGSALMASHVQLSEQSRRIKKMLLQNFDGTRVTTSSQIFESYLEVAAEDGNKELVQKFLDKWILCGKPGFPFGKSLQMASAFGHLQIVHLLIQSGANVNDLGRVLKMDGSVRNSMGTALEEASAKGHNDIIELLLLHKADIKLLGRGGQGTAFGSALQRALAAGHQETVRLLLDVGNPSDQMEMPELYAASLVGSEETVQALLDSGVDINARYRGERFQTALSAACMGGYIKIVEMLLDRGASLEVGDDEPAEDGFKESLR</sequence>
<dbReference type="Pfam" id="PF13637">
    <property type="entry name" value="Ank_4"/>
    <property type="match status" value="1"/>
</dbReference>